<proteinExistence type="predicted"/>
<protein>
    <submittedName>
        <fullName evidence="2">Uncharacterized protein</fullName>
    </submittedName>
</protein>
<keyword evidence="3" id="KW-1185">Reference proteome</keyword>
<accession>A0A8X6XW29</accession>
<sequence length="145" mass="16665">MSEDLSKLKKKRTADEGSPKRSFAVPELEIWKSGNEPQIKQSYKPCHYSPQQQDRTKNKSSYFPGQRKKPTPNRGQSRPHSFSTVLGKAEPRIGKCLYCKVWYGGTPRVPAPNDVQLRRELDACRSLSANEKREILRKEDTVIYV</sequence>
<feature type="compositionally biased region" description="Basic and acidic residues" evidence="1">
    <location>
        <begin position="1"/>
        <end position="19"/>
    </location>
</feature>
<name>A0A8X6XW29_9ARAC</name>
<organism evidence="2 3">
    <name type="scientific">Trichonephila inaurata madagascariensis</name>
    <dbReference type="NCBI Taxonomy" id="2747483"/>
    <lineage>
        <taxon>Eukaryota</taxon>
        <taxon>Metazoa</taxon>
        <taxon>Ecdysozoa</taxon>
        <taxon>Arthropoda</taxon>
        <taxon>Chelicerata</taxon>
        <taxon>Arachnida</taxon>
        <taxon>Araneae</taxon>
        <taxon>Araneomorphae</taxon>
        <taxon>Entelegynae</taxon>
        <taxon>Araneoidea</taxon>
        <taxon>Nephilidae</taxon>
        <taxon>Trichonephila</taxon>
        <taxon>Trichonephila inaurata</taxon>
    </lineage>
</organism>
<reference evidence="2" key="1">
    <citation type="submission" date="2020-08" db="EMBL/GenBank/DDBJ databases">
        <title>Multicomponent nature underlies the extraordinary mechanical properties of spider dragline silk.</title>
        <authorList>
            <person name="Kono N."/>
            <person name="Nakamura H."/>
            <person name="Mori M."/>
            <person name="Yoshida Y."/>
            <person name="Ohtoshi R."/>
            <person name="Malay A.D."/>
            <person name="Moran D.A.P."/>
            <person name="Tomita M."/>
            <person name="Numata K."/>
            <person name="Arakawa K."/>
        </authorList>
    </citation>
    <scope>NUCLEOTIDE SEQUENCE</scope>
</reference>
<feature type="compositionally biased region" description="Polar residues" evidence="1">
    <location>
        <begin position="73"/>
        <end position="84"/>
    </location>
</feature>
<gene>
    <name evidence="2" type="ORF">TNIN_172661</name>
</gene>
<feature type="compositionally biased region" description="Polar residues" evidence="1">
    <location>
        <begin position="49"/>
        <end position="63"/>
    </location>
</feature>
<dbReference type="AlphaFoldDB" id="A0A8X6XW29"/>
<dbReference type="Proteomes" id="UP000886998">
    <property type="component" value="Unassembled WGS sequence"/>
</dbReference>
<dbReference type="EMBL" id="BMAV01013015">
    <property type="protein sequence ID" value="GFY60163.1"/>
    <property type="molecule type" value="Genomic_DNA"/>
</dbReference>
<evidence type="ECO:0000313" key="2">
    <source>
        <dbReference type="EMBL" id="GFY60163.1"/>
    </source>
</evidence>
<evidence type="ECO:0000313" key="3">
    <source>
        <dbReference type="Proteomes" id="UP000886998"/>
    </source>
</evidence>
<evidence type="ECO:0000256" key="1">
    <source>
        <dbReference type="SAM" id="MobiDB-lite"/>
    </source>
</evidence>
<comment type="caution">
    <text evidence="2">The sequence shown here is derived from an EMBL/GenBank/DDBJ whole genome shotgun (WGS) entry which is preliminary data.</text>
</comment>
<feature type="region of interest" description="Disordered" evidence="1">
    <location>
        <begin position="1"/>
        <end position="86"/>
    </location>
</feature>